<dbReference type="CDD" id="cd14014">
    <property type="entry name" value="STKc_PknB_like"/>
    <property type="match status" value="1"/>
</dbReference>
<evidence type="ECO:0000313" key="9">
    <source>
        <dbReference type="Proteomes" id="UP000315082"/>
    </source>
</evidence>
<dbReference type="InterPro" id="IPR011009">
    <property type="entry name" value="Kinase-like_dom_sf"/>
</dbReference>
<keyword evidence="2" id="KW-0547">Nucleotide-binding</keyword>
<dbReference type="InterPro" id="IPR000719">
    <property type="entry name" value="Prot_kinase_dom"/>
</dbReference>
<evidence type="ECO:0000256" key="5">
    <source>
        <dbReference type="ARBA" id="ARBA00038035"/>
    </source>
</evidence>
<keyword evidence="4" id="KW-0067">ATP-binding</keyword>
<dbReference type="GO" id="GO:0005524">
    <property type="term" value="F:ATP binding"/>
    <property type="evidence" value="ECO:0007669"/>
    <property type="project" value="UniProtKB-KW"/>
</dbReference>
<dbReference type="SUPFAM" id="SSF56112">
    <property type="entry name" value="Protein kinase-like (PK-like)"/>
    <property type="match status" value="1"/>
</dbReference>
<evidence type="ECO:0000256" key="1">
    <source>
        <dbReference type="ARBA" id="ARBA00022679"/>
    </source>
</evidence>
<dbReference type="PROSITE" id="PS50011">
    <property type="entry name" value="PROTEIN_KINASE_DOM"/>
    <property type="match status" value="1"/>
</dbReference>
<dbReference type="Pfam" id="PF00069">
    <property type="entry name" value="Pkinase"/>
    <property type="match status" value="1"/>
</dbReference>
<dbReference type="SMART" id="SM00220">
    <property type="entry name" value="S_TKc"/>
    <property type="match status" value="1"/>
</dbReference>
<keyword evidence="3 8" id="KW-0418">Kinase</keyword>
<dbReference type="PANTHER" id="PTHR48013:SF18">
    <property type="entry name" value="KINASE, PUTATIVE-RELATED"/>
    <property type="match status" value="1"/>
</dbReference>
<dbReference type="Gene3D" id="3.30.200.20">
    <property type="entry name" value="Phosphorylase Kinase, domain 1"/>
    <property type="match status" value="1"/>
</dbReference>
<keyword evidence="1 8" id="KW-0808">Transferase</keyword>
<organism evidence="8 9">
    <name type="scientific">Rosistilla carotiformis</name>
    <dbReference type="NCBI Taxonomy" id="2528017"/>
    <lineage>
        <taxon>Bacteria</taxon>
        <taxon>Pseudomonadati</taxon>
        <taxon>Planctomycetota</taxon>
        <taxon>Planctomycetia</taxon>
        <taxon>Pirellulales</taxon>
        <taxon>Pirellulaceae</taxon>
        <taxon>Rosistilla</taxon>
    </lineage>
</organism>
<sequence length="304" mass="34770">MAKARDFFGSYRLTRLIRMGSACQVWEAINEADQKRYALKVLRDELRGDKAEVAGLKYEYDVATQVGPSPRLIKIHDFVTDPKSAYLVLELFSELNMKQALRHGPDSLAYMLNKVVEQSAEGLYFMHTKGWLHCDVKPDNFLVSREGVVKLIDFQISQKKKTGLSKLFGKKSQIQGTRSYMSPEQIRGKNMDERSDIYSYGCVLYEVATGKPPYTGESPNDLLNKHLSAPIPTPLTSNENVSQEFADLIKRMLSKKPEHRPESMWEFLKLIRGMRLFKKQPKKLDVDVFDVASGFKSPEDLLKH</sequence>
<dbReference type="GO" id="GO:0004672">
    <property type="term" value="F:protein kinase activity"/>
    <property type="evidence" value="ECO:0007669"/>
    <property type="project" value="InterPro"/>
</dbReference>
<evidence type="ECO:0000256" key="6">
    <source>
        <dbReference type="ARBA" id="ARBA00038999"/>
    </source>
</evidence>
<reference evidence="8 9" key="1">
    <citation type="submission" date="2019-02" db="EMBL/GenBank/DDBJ databases">
        <title>Deep-cultivation of Planctomycetes and their phenomic and genomic characterization uncovers novel biology.</title>
        <authorList>
            <person name="Wiegand S."/>
            <person name="Jogler M."/>
            <person name="Boedeker C."/>
            <person name="Pinto D."/>
            <person name="Vollmers J."/>
            <person name="Rivas-Marin E."/>
            <person name="Kohn T."/>
            <person name="Peeters S.H."/>
            <person name="Heuer A."/>
            <person name="Rast P."/>
            <person name="Oberbeckmann S."/>
            <person name="Bunk B."/>
            <person name="Jeske O."/>
            <person name="Meyerdierks A."/>
            <person name="Storesund J.E."/>
            <person name="Kallscheuer N."/>
            <person name="Luecker S."/>
            <person name="Lage O.M."/>
            <person name="Pohl T."/>
            <person name="Merkel B.J."/>
            <person name="Hornburger P."/>
            <person name="Mueller R.-W."/>
            <person name="Bruemmer F."/>
            <person name="Labrenz M."/>
            <person name="Spormann A.M."/>
            <person name="Op den Camp H."/>
            <person name="Overmann J."/>
            <person name="Amann R."/>
            <person name="Jetten M.S.M."/>
            <person name="Mascher T."/>
            <person name="Medema M.H."/>
            <person name="Devos D.P."/>
            <person name="Kaster A.-K."/>
            <person name="Ovreas L."/>
            <person name="Rohde M."/>
            <person name="Galperin M.Y."/>
            <person name="Jogler C."/>
        </authorList>
    </citation>
    <scope>NUCLEOTIDE SEQUENCE [LARGE SCALE GENOMIC DNA]</scope>
    <source>
        <strain evidence="8 9">Poly24</strain>
    </source>
</reference>
<keyword evidence="9" id="KW-1185">Reference proteome</keyword>
<evidence type="ECO:0000256" key="4">
    <source>
        <dbReference type="ARBA" id="ARBA00022840"/>
    </source>
</evidence>
<evidence type="ECO:0000256" key="2">
    <source>
        <dbReference type="ARBA" id="ARBA00022741"/>
    </source>
</evidence>
<feature type="domain" description="Protein kinase" evidence="7">
    <location>
        <begin position="11"/>
        <end position="277"/>
    </location>
</feature>
<accession>A0A518JMM9</accession>
<dbReference type="KEGG" id="rcf:Poly24_04250"/>
<dbReference type="RefSeq" id="WP_145089768.1">
    <property type="nucleotide sequence ID" value="NZ_CP036348.1"/>
</dbReference>
<gene>
    <name evidence="8" type="primary">pknB_4</name>
    <name evidence="8" type="ORF">Poly24_04250</name>
</gene>
<evidence type="ECO:0000256" key="3">
    <source>
        <dbReference type="ARBA" id="ARBA00022777"/>
    </source>
</evidence>
<dbReference type="Gene3D" id="1.10.510.10">
    <property type="entry name" value="Transferase(Phosphotransferase) domain 1"/>
    <property type="match status" value="1"/>
</dbReference>
<name>A0A518JMM9_9BACT</name>
<dbReference type="AlphaFoldDB" id="A0A518JMM9"/>
<dbReference type="Proteomes" id="UP000315082">
    <property type="component" value="Chromosome"/>
</dbReference>
<proteinExistence type="inferred from homology"/>
<dbReference type="PANTHER" id="PTHR48013">
    <property type="entry name" value="DUAL SPECIFICITY MITOGEN-ACTIVATED PROTEIN KINASE KINASE 5-RELATED"/>
    <property type="match status" value="1"/>
</dbReference>
<dbReference type="EC" id="2.7.12.2" evidence="6"/>
<comment type="similarity">
    <text evidence="5">Belongs to the protein kinase superfamily. STE Ser/Thr protein kinase family. MAP kinase kinase subfamily.</text>
</comment>
<evidence type="ECO:0000259" key="7">
    <source>
        <dbReference type="PROSITE" id="PS50011"/>
    </source>
</evidence>
<protein>
    <recommendedName>
        <fullName evidence="6">mitogen-activated protein kinase kinase</fullName>
        <ecNumber evidence="6">2.7.12.2</ecNumber>
    </recommendedName>
</protein>
<dbReference type="OrthoDB" id="6111975at2"/>
<evidence type="ECO:0000313" key="8">
    <source>
        <dbReference type="EMBL" id="QDV66737.1"/>
    </source>
</evidence>
<dbReference type="EMBL" id="CP036348">
    <property type="protein sequence ID" value="QDV66737.1"/>
    <property type="molecule type" value="Genomic_DNA"/>
</dbReference>